<gene>
    <name evidence="2" type="ORF">SAMN04515674_110131</name>
</gene>
<sequence length="136" mass="15947">MITIREITPSETWPIRHRVMWPDMPASYVQLEEDFNGIHFGLFEEENLISVVSLFVKDGVGQFRKFATEITEQGKGYGAKLLAFLVTESRKRELKELWCNARVSAFPFYQRQDFEVVSETWEKDGVAYGKMRRVFN</sequence>
<dbReference type="OrthoDB" id="1178186at2"/>
<dbReference type="RefSeq" id="WP_092018327.1">
    <property type="nucleotide sequence ID" value="NZ_FOXH01000010.1"/>
</dbReference>
<keyword evidence="2" id="KW-0808">Transferase</keyword>
<protein>
    <submittedName>
        <fullName evidence="2">Acetyltransferase (GNAT) domain-containing protein</fullName>
    </submittedName>
</protein>
<feature type="domain" description="N-acetyltransferase" evidence="1">
    <location>
        <begin position="2"/>
        <end position="133"/>
    </location>
</feature>
<name>A0A1I5VXW2_9BACT</name>
<accession>A0A1I5VXW2</accession>
<dbReference type="CDD" id="cd04301">
    <property type="entry name" value="NAT_SF"/>
    <property type="match status" value="1"/>
</dbReference>
<organism evidence="2 3">
    <name type="scientific">Pseudarcicella hirudinis</name>
    <dbReference type="NCBI Taxonomy" id="1079859"/>
    <lineage>
        <taxon>Bacteria</taxon>
        <taxon>Pseudomonadati</taxon>
        <taxon>Bacteroidota</taxon>
        <taxon>Cytophagia</taxon>
        <taxon>Cytophagales</taxon>
        <taxon>Flectobacillaceae</taxon>
        <taxon>Pseudarcicella</taxon>
    </lineage>
</organism>
<dbReference type="AlphaFoldDB" id="A0A1I5VXW2"/>
<dbReference type="InterPro" id="IPR000182">
    <property type="entry name" value="GNAT_dom"/>
</dbReference>
<dbReference type="SUPFAM" id="SSF55729">
    <property type="entry name" value="Acyl-CoA N-acyltransferases (Nat)"/>
    <property type="match status" value="1"/>
</dbReference>
<dbReference type="InterPro" id="IPR016181">
    <property type="entry name" value="Acyl_CoA_acyltransferase"/>
</dbReference>
<keyword evidence="3" id="KW-1185">Reference proteome</keyword>
<dbReference type="Proteomes" id="UP000199306">
    <property type="component" value="Unassembled WGS sequence"/>
</dbReference>
<evidence type="ECO:0000313" key="2">
    <source>
        <dbReference type="EMBL" id="SFQ12364.1"/>
    </source>
</evidence>
<reference evidence="2 3" key="1">
    <citation type="submission" date="2016-10" db="EMBL/GenBank/DDBJ databases">
        <authorList>
            <person name="de Groot N.N."/>
        </authorList>
    </citation>
    <scope>NUCLEOTIDE SEQUENCE [LARGE SCALE GENOMIC DNA]</scope>
    <source>
        <strain evidence="3">E92,LMG 26720,CCM 7988</strain>
    </source>
</reference>
<dbReference type="EMBL" id="FOXH01000010">
    <property type="protein sequence ID" value="SFQ12364.1"/>
    <property type="molecule type" value="Genomic_DNA"/>
</dbReference>
<evidence type="ECO:0000259" key="1">
    <source>
        <dbReference type="PROSITE" id="PS51186"/>
    </source>
</evidence>
<dbReference type="GO" id="GO:0016747">
    <property type="term" value="F:acyltransferase activity, transferring groups other than amino-acyl groups"/>
    <property type="evidence" value="ECO:0007669"/>
    <property type="project" value="InterPro"/>
</dbReference>
<proteinExistence type="predicted"/>
<dbReference type="STRING" id="1079859.SAMN04515674_110131"/>
<dbReference type="PROSITE" id="PS51186">
    <property type="entry name" value="GNAT"/>
    <property type="match status" value="1"/>
</dbReference>
<evidence type="ECO:0000313" key="3">
    <source>
        <dbReference type="Proteomes" id="UP000199306"/>
    </source>
</evidence>
<dbReference type="Pfam" id="PF13673">
    <property type="entry name" value="Acetyltransf_10"/>
    <property type="match status" value="1"/>
</dbReference>
<dbReference type="Gene3D" id="3.40.630.30">
    <property type="match status" value="1"/>
</dbReference>